<name>A0A1U7IRQ6_9CYAN</name>
<feature type="region of interest" description="Disordered" evidence="1">
    <location>
        <begin position="338"/>
        <end position="408"/>
    </location>
</feature>
<dbReference type="InterPro" id="IPR050570">
    <property type="entry name" value="Cell_wall_metabolism_enzyme"/>
</dbReference>
<protein>
    <recommendedName>
        <fullName evidence="2">LysM domain-containing protein</fullName>
    </recommendedName>
</protein>
<dbReference type="Gene3D" id="2.70.70.10">
    <property type="entry name" value="Glucose Permease (Domain IIA)"/>
    <property type="match status" value="1"/>
</dbReference>
<evidence type="ECO:0000313" key="3">
    <source>
        <dbReference type="EMBL" id="OKH40131.1"/>
    </source>
</evidence>
<dbReference type="SMART" id="SM00257">
    <property type="entry name" value="LysM"/>
    <property type="match status" value="1"/>
</dbReference>
<dbReference type="Pfam" id="PF01476">
    <property type="entry name" value="LysM"/>
    <property type="match status" value="1"/>
</dbReference>
<gene>
    <name evidence="3" type="ORF">NIES2119_04195</name>
</gene>
<dbReference type="RefSeq" id="WP_073592194.1">
    <property type="nucleotide sequence ID" value="NZ_MRCE01000003.1"/>
</dbReference>
<dbReference type="InterPro" id="IPR036779">
    <property type="entry name" value="LysM_dom_sf"/>
</dbReference>
<dbReference type="EMBL" id="MRCE01000003">
    <property type="protein sequence ID" value="OKH40131.1"/>
    <property type="molecule type" value="Genomic_DNA"/>
</dbReference>
<dbReference type="AlphaFoldDB" id="A0A1U7IRQ6"/>
<accession>A0A1U7IRQ6</accession>
<proteinExistence type="predicted"/>
<dbReference type="InterPro" id="IPR011055">
    <property type="entry name" value="Dup_hybrid_motif"/>
</dbReference>
<dbReference type="SUPFAM" id="SSF54106">
    <property type="entry name" value="LysM domain"/>
    <property type="match status" value="1"/>
</dbReference>
<reference evidence="3 4" key="1">
    <citation type="submission" date="2016-11" db="EMBL/GenBank/DDBJ databases">
        <title>Draft Genome Sequences of Nine Cyanobacterial Strains from Diverse Habitats.</title>
        <authorList>
            <person name="Zhu T."/>
            <person name="Hou S."/>
            <person name="Lu X."/>
            <person name="Hess W.R."/>
        </authorList>
    </citation>
    <scope>NUCLEOTIDE SEQUENCE [LARGE SCALE GENOMIC DNA]</scope>
    <source>
        <strain evidence="3 4">IAM M-71</strain>
    </source>
</reference>
<dbReference type="Gene3D" id="3.10.350.10">
    <property type="entry name" value="LysM domain"/>
    <property type="match status" value="1"/>
</dbReference>
<dbReference type="InterPro" id="IPR016047">
    <property type="entry name" value="M23ase_b-sheet_dom"/>
</dbReference>
<evidence type="ECO:0000313" key="4">
    <source>
        <dbReference type="Proteomes" id="UP000185860"/>
    </source>
</evidence>
<feature type="domain" description="LysM" evidence="2">
    <location>
        <begin position="88"/>
        <end position="132"/>
    </location>
</feature>
<dbReference type="Proteomes" id="UP000185860">
    <property type="component" value="Unassembled WGS sequence"/>
</dbReference>
<evidence type="ECO:0000256" key="1">
    <source>
        <dbReference type="SAM" id="MobiDB-lite"/>
    </source>
</evidence>
<dbReference type="CDD" id="cd00118">
    <property type="entry name" value="LysM"/>
    <property type="match status" value="1"/>
</dbReference>
<dbReference type="CDD" id="cd12797">
    <property type="entry name" value="M23_peptidase"/>
    <property type="match status" value="1"/>
</dbReference>
<feature type="compositionally biased region" description="Pro residues" evidence="1">
    <location>
        <begin position="399"/>
        <end position="408"/>
    </location>
</feature>
<dbReference type="PANTHER" id="PTHR21666">
    <property type="entry name" value="PEPTIDASE-RELATED"/>
    <property type="match status" value="1"/>
</dbReference>
<dbReference type="InterPro" id="IPR018392">
    <property type="entry name" value="LysM"/>
</dbReference>
<dbReference type="SUPFAM" id="SSF51261">
    <property type="entry name" value="Duplicated hybrid motif"/>
    <property type="match status" value="1"/>
</dbReference>
<organism evidence="3 4">
    <name type="scientific">[Phormidium ambiguum] IAM M-71</name>
    <dbReference type="NCBI Taxonomy" id="454136"/>
    <lineage>
        <taxon>Bacteria</taxon>
        <taxon>Bacillati</taxon>
        <taxon>Cyanobacteriota</taxon>
        <taxon>Cyanophyceae</taxon>
        <taxon>Oscillatoriophycideae</taxon>
        <taxon>Aerosakkonematales</taxon>
        <taxon>Aerosakkonemataceae</taxon>
        <taxon>Floridanema</taxon>
    </lineage>
</organism>
<evidence type="ECO:0000259" key="2">
    <source>
        <dbReference type="PROSITE" id="PS51782"/>
    </source>
</evidence>
<dbReference type="PROSITE" id="PS51782">
    <property type="entry name" value="LYSM"/>
    <property type="match status" value="1"/>
</dbReference>
<sequence>MKINKGQLTLLAPEGRRQKAEGRRKQGFSVQLFTFFQPIAYFSRTALPMFLLLSISLAGVKANAAEANNLNIETNNLNCPEPALSRLQRHLVAPGETVESIARLYNLIPATLMGMNPSIRQGEVRAGSELVIPPFNGVAVEVPPNLTWRDIAAAYKVRDVLVYEANGCQEDLRVVFLPGVNWSPAGSDNFVENTTLRGYPLPTVVPVALGYGWLLHPTTRKVFFHSGLDLLANPGTPVLAAGDGIVAFAGDRGDYGSLVVVNHQEGQQTRYAHLDNITVTTGQPVRQGQVLGTVGSTGSPDLETTHLHFEIRYNSELGWVAEDPKSYLRQMVGTVENPNPSASPLVVPETGQQPTINLPANLPSPPAATGDSGDRNKPAIIPVPPGTGRIVQPSQPVNIPVPPPGSVQ</sequence>
<dbReference type="Pfam" id="PF01551">
    <property type="entry name" value="Peptidase_M23"/>
    <property type="match status" value="1"/>
</dbReference>
<comment type="caution">
    <text evidence="3">The sequence shown here is derived from an EMBL/GenBank/DDBJ whole genome shotgun (WGS) entry which is preliminary data.</text>
</comment>
<dbReference type="STRING" id="454136.NIES2119_04195"/>
<dbReference type="PANTHER" id="PTHR21666:SF290">
    <property type="entry name" value="PEPTIDASE M23 DOMAIN PROTEIN"/>
    <property type="match status" value="1"/>
</dbReference>
<dbReference type="GO" id="GO:0004222">
    <property type="term" value="F:metalloendopeptidase activity"/>
    <property type="evidence" value="ECO:0007669"/>
    <property type="project" value="TreeGrafter"/>
</dbReference>